<dbReference type="InterPro" id="IPR005225">
    <property type="entry name" value="Small_GTP-bd"/>
</dbReference>
<feature type="binding site" evidence="6">
    <location>
        <position position="254"/>
    </location>
    <ligand>
        <name>Mg(2+)</name>
        <dbReference type="ChEBI" id="CHEBI:18420"/>
    </ligand>
</feature>
<comment type="cofactor">
    <cofactor evidence="6">
        <name>K(+)</name>
        <dbReference type="ChEBI" id="CHEBI:29103"/>
    </cofactor>
    <text evidence="6">Binds 1 potassium ion per subunit.</text>
</comment>
<evidence type="ECO:0000256" key="1">
    <source>
        <dbReference type="ARBA" id="ARBA00011043"/>
    </source>
</evidence>
<dbReference type="EMBL" id="JAZHBO010000001">
    <property type="protein sequence ID" value="MEF2155134.1"/>
    <property type="molecule type" value="Genomic_DNA"/>
</dbReference>
<dbReference type="InterPro" id="IPR031168">
    <property type="entry name" value="G_TrmE"/>
</dbReference>
<dbReference type="PANTHER" id="PTHR42714:SF2">
    <property type="entry name" value="TRNA MODIFICATION GTPASE GTPBP3, MITOCHONDRIAL"/>
    <property type="match status" value="1"/>
</dbReference>
<dbReference type="Pfam" id="PF01926">
    <property type="entry name" value="MMR_HSR1"/>
    <property type="match status" value="1"/>
</dbReference>
<evidence type="ECO:0000256" key="3">
    <source>
        <dbReference type="ARBA" id="ARBA00022741"/>
    </source>
</evidence>
<sequence>MSSSADRDTIVAVATGSVAAGVGIVRLSGPLAHDIAARVCGVVAFKPRVATYRAFRDELGTILDDGLGLYFPGPNSFTGEDVAELQAHGAPAVLQELVALCVRLGARRARAGEFSERAFLEGRMDLLQAEAIADLINATDARAARAARRSMQGDFSRRVDEVSQLLLNTRIHVEAAIDFVDESLETLGLRQLESNLRRVDAALEELLAAAERGRRLNEGAHVVLLGAPNAGKSSLLNALAGYDRAIVTDIAGTTRDLLHEIVRVDGVSLELVDTAGLRESADAIEQEGIRRARAQAMHADLALIVLDARHPDIAAVAGDARDVAKRLWIYNKSDLLDSAPLHTHREEFPDDPFVIISAKHGAGLSQLREAITRSVGVEQLAESEGEFSARARHTEALQRTQEWVGTSRMHLAHEDLELCAEALRIAHDTLGELTGRISPDELLGHIFSSFCIGK</sequence>
<feature type="binding site" evidence="6">
    <location>
        <position position="253"/>
    </location>
    <ligand>
        <name>K(+)</name>
        <dbReference type="ChEBI" id="CHEBI:29103"/>
    </ligand>
</feature>
<feature type="binding site" evidence="6">
    <location>
        <position position="248"/>
    </location>
    <ligand>
        <name>K(+)</name>
        <dbReference type="ChEBI" id="CHEBI:29103"/>
    </ligand>
</feature>
<dbReference type="PANTHER" id="PTHR42714">
    <property type="entry name" value="TRNA MODIFICATION GTPASE GTPBP3"/>
    <property type="match status" value="1"/>
</dbReference>
<keyword evidence="2 6" id="KW-0819">tRNA processing</keyword>
<evidence type="ECO:0000256" key="7">
    <source>
        <dbReference type="RuleBase" id="RU003313"/>
    </source>
</evidence>
<feature type="binding site" evidence="6">
    <location>
        <position position="84"/>
    </location>
    <ligand>
        <name>(6S)-5-formyl-5,6,7,8-tetrahydrofolate</name>
        <dbReference type="ChEBI" id="CHEBI:57457"/>
    </ligand>
</feature>
<dbReference type="PRINTS" id="PR00326">
    <property type="entry name" value="GTP1OBG"/>
</dbReference>
<keyword evidence="5 6" id="KW-0342">GTP-binding</keyword>
<comment type="subunit">
    <text evidence="6">Homodimer. Heterotetramer of two MnmE and two MnmG subunits.</text>
</comment>
<dbReference type="InterPro" id="IPR006073">
    <property type="entry name" value="GTP-bd"/>
</dbReference>
<feature type="binding site" evidence="6">
    <location>
        <begin position="229"/>
        <end position="234"/>
    </location>
    <ligand>
        <name>GTP</name>
        <dbReference type="ChEBI" id="CHEBI:37565"/>
    </ligand>
</feature>
<feature type="binding site" evidence="6">
    <location>
        <position position="250"/>
    </location>
    <ligand>
        <name>K(+)</name>
        <dbReference type="ChEBI" id="CHEBI:29103"/>
    </ligand>
</feature>
<dbReference type="InterPro" id="IPR027266">
    <property type="entry name" value="TrmE/GcvT-like"/>
</dbReference>
<feature type="binding site" evidence="6">
    <location>
        <position position="229"/>
    </location>
    <ligand>
        <name>K(+)</name>
        <dbReference type="ChEBI" id="CHEBI:29103"/>
    </ligand>
</feature>
<dbReference type="CDD" id="cd14858">
    <property type="entry name" value="TrmE_N"/>
    <property type="match status" value="1"/>
</dbReference>
<dbReference type="InterPro" id="IPR027417">
    <property type="entry name" value="P-loop_NTPase"/>
</dbReference>
<dbReference type="PROSITE" id="PS51709">
    <property type="entry name" value="G_TRME"/>
    <property type="match status" value="1"/>
</dbReference>
<dbReference type="Gene3D" id="3.40.50.300">
    <property type="entry name" value="P-loop containing nucleotide triphosphate hydrolases"/>
    <property type="match status" value="1"/>
</dbReference>
<keyword evidence="3 6" id="KW-0547">Nucleotide-binding</keyword>
<gene>
    <name evidence="6 9" type="primary">mnmE</name>
    <name evidence="6" type="synonym">trmE</name>
    <name evidence="9" type="ORF">V3390_02655</name>
</gene>
<dbReference type="HAMAP" id="MF_00379">
    <property type="entry name" value="GTPase_MnmE"/>
    <property type="match status" value="1"/>
</dbReference>
<feature type="domain" description="TrmE-type G" evidence="8">
    <location>
        <begin position="219"/>
        <end position="376"/>
    </location>
</feature>
<feature type="binding site" evidence="6">
    <location>
        <position position="123"/>
    </location>
    <ligand>
        <name>(6S)-5-formyl-5,6,7,8-tetrahydrofolate</name>
        <dbReference type="ChEBI" id="CHEBI:57457"/>
    </ligand>
</feature>
<keyword evidence="6" id="KW-0479">Metal-binding</keyword>
<dbReference type="NCBIfam" id="TIGR00231">
    <property type="entry name" value="small_GTP"/>
    <property type="match status" value="1"/>
</dbReference>
<keyword evidence="6" id="KW-0963">Cytoplasm</keyword>
<dbReference type="InterPro" id="IPR027368">
    <property type="entry name" value="MnmE_dom2"/>
</dbReference>
<evidence type="ECO:0000256" key="6">
    <source>
        <dbReference type="HAMAP-Rule" id="MF_00379"/>
    </source>
</evidence>
<keyword evidence="4 6" id="KW-0630">Potassium</keyword>
<protein>
    <recommendedName>
        <fullName evidence="6">tRNA modification GTPase MnmE</fullName>
        <ecNumber evidence="6">3.6.-.-</ecNumber>
    </recommendedName>
</protein>
<feature type="binding site" evidence="6">
    <location>
        <position position="454"/>
    </location>
    <ligand>
        <name>(6S)-5-formyl-5,6,7,8-tetrahydrofolate</name>
        <dbReference type="ChEBI" id="CHEBI:57457"/>
    </ligand>
</feature>
<dbReference type="Pfam" id="PF10396">
    <property type="entry name" value="TrmE_N"/>
    <property type="match status" value="1"/>
</dbReference>
<dbReference type="NCBIfam" id="TIGR00450">
    <property type="entry name" value="mnmE_trmE_thdF"/>
    <property type="match status" value="1"/>
</dbReference>
<dbReference type="Gene3D" id="1.20.120.430">
    <property type="entry name" value="tRNA modification GTPase MnmE domain 2"/>
    <property type="match status" value="1"/>
</dbReference>
<dbReference type="Gene3D" id="3.30.1360.120">
    <property type="entry name" value="Probable tRNA modification gtpase trme, domain 1"/>
    <property type="match status" value="1"/>
</dbReference>
<keyword evidence="6" id="KW-0460">Magnesium</keyword>
<organism evidence="9 10">
    <name type="scientific">Aquilutibacter rugosus</name>
    <dbReference type="NCBI Taxonomy" id="3115820"/>
    <lineage>
        <taxon>Bacteria</taxon>
        <taxon>Pseudomonadati</taxon>
        <taxon>Pseudomonadota</taxon>
        <taxon>Gammaproteobacteria</taxon>
        <taxon>Lysobacterales</taxon>
        <taxon>Lysobacteraceae</taxon>
        <taxon>Aquilutibacter</taxon>
    </lineage>
</organism>
<dbReference type="RefSeq" id="WP_331703248.1">
    <property type="nucleotide sequence ID" value="NZ_JAZHBO010000001.1"/>
</dbReference>
<keyword evidence="6 9" id="KW-0378">Hydrolase</keyword>
<comment type="caution">
    <text evidence="9">The sequence shown here is derived from an EMBL/GenBank/DDBJ whole genome shotgun (WGS) entry which is preliminary data.</text>
</comment>
<evidence type="ECO:0000313" key="10">
    <source>
        <dbReference type="Proteomes" id="UP001356170"/>
    </source>
</evidence>
<feature type="binding site" evidence="6">
    <location>
        <begin position="273"/>
        <end position="276"/>
    </location>
    <ligand>
        <name>GTP</name>
        <dbReference type="ChEBI" id="CHEBI:37565"/>
    </ligand>
</feature>
<comment type="similarity">
    <text evidence="1 6 7">Belongs to the TRAFAC class TrmE-Era-EngA-EngB-Septin-like GTPase superfamily. TrmE GTPase family.</text>
</comment>
<accession>A0ABU7UZU6</accession>
<dbReference type="SUPFAM" id="SSF52540">
    <property type="entry name" value="P-loop containing nucleoside triphosphate hydrolases"/>
    <property type="match status" value="1"/>
</dbReference>
<comment type="function">
    <text evidence="6">Exhibits a very high intrinsic GTPase hydrolysis rate. Involved in the addition of a carboxymethylaminomethyl (cmnm) group at the wobble position (U34) of certain tRNAs, forming tRNA-cmnm(5)s(2)U34.</text>
</comment>
<feature type="binding site" evidence="6">
    <location>
        <position position="26"/>
    </location>
    <ligand>
        <name>(6S)-5-formyl-5,6,7,8-tetrahydrofolate</name>
        <dbReference type="ChEBI" id="CHEBI:57457"/>
    </ligand>
</feature>
<dbReference type="EC" id="3.6.-.-" evidence="6"/>
<evidence type="ECO:0000256" key="4">
    <source>
        <dbReference type="ARBA" id="ARBA00022958"/>
    </source>
</evidence>
<evidence type="ECO:0000256" key="5">
    <source>
        <dbReference type="ARBA" id="ARBA00023134"/>
    </source>
</evidence>
<dbReference type="NCBIfam" id="NF003661">
    <property type="entry name" value="PRK05291.1-3"/>
    <property type="match status" value="1"/>
</dbReference>
<dbReference type="GO" id="GO:0016787">
    <property type="term" value="F:hydrolase activity"/>
    <property type="evidence" value="ECO:0007669"/>
    <property type="project" value="UniProtKB-KW"/>
</dbReference>
<feature type="binding site" evidence="6">
    <location>
        <begin position="248"/>
        <end position="254"/>
    </location>
    <ligand>
        <name>GTP</name>
        <dbReference type="ChEBI" id="CHEBI:37565"/>
    </ligand>
</feature>
<dbReference type="InterPro" id="IPR025867">
    <property type="entry name" value="MnmE_helical"/>
</dbReference>
<evidence type="ECO:0000259" key="8">
    <source>
        <dbReference type="PROSITE" id="PS51709"/>
    </source>
</evidence>
<evidence type="ECO:0000256" key="2">
    <source>
        <dbReference type="ARBA" id="ARBA00022694"/>
    </source>
</evidence>
<reference evidence="9 10" key="1">
    <citation type="submission" date="2024-01" db="EMBL/GenBank/DDBJ databases">
        <title>Novel species of the genus Luteimonas isolated from rivers.</title>
        <authorList>
            <person name="Lu H."/>
        </authorList>
    </citation>
    <scope>NUCLEOTIDE SEQUENCE [LARGE SCALE GENOMIC DNA]</scope>
    <source>
        <strain evidence="9 10">FXH3W</strain>
    </source>
</reference>
<keyword evidence="10" id="KW-1185">Reference proteome</keyword>
<name>A0ABU7UZU6_9GAMM</name>
<comment type="caution">
    <text evidence="6">Lacks conserved residue(s) required for the propagation of feature annotation.</text>
</comment>
<feature type="binding site" evidence="6">
    <location>
        <position position="233"/>
    </location>
    <ligand>
        <name>Mg(2+)</name>
        <dbReference type="ChEBI" id="CHEBI:18420"/>
    </ligand>
</feature>
<dbReference type="Proteomes" id="UP001356170">
    <property type="component" value="Unassembled WGS sequence"/>
</dbReference>
<dbReference type="InterPro" id="IPR018948">
    <property type="entry name" value="GTP-bd_TrmE_N"/>
</dbReference>
<dbReference type="Pfam" id="PF12631">
    <property type="entry name" value="MnmE_helical"/>
    <property type="match status" value="1"/>
</dbReference>
<dbReference type="InterPro" id="IPR004520">
    <property type="entry name" value="GTPase_MnmE"/>
</dbReference>
<evidence type="ECO:0000313" key="9">
    <source>
        <dbReference type="EMBL" id="MEF2155134.1"/>
    </source>
</evidence>
<proteinExistence type="inferred from homology"/>
<comment type="subcellular location">
    <subcellularLocation>
        <location evidence="6">Cytoplasm</location>
    </subcellularLocation>
</comment>
<dbReference type="CDD" id="cd04164">
    <property type="entry name" value="trmE"/>
    <property type="match status" value="1"/>
</dbReference>